<dbReference type="PANTHER" id="PTHR15462">
    <property type="entry name" value="SERINE PROTEASE"/>
    <property type="match status" value="1"/>
</dbReference>
<name>A0ABP5MM27_9MICO</name>
<evidence type="ECO:0000256" key="2">
    <source>
        <dbReference type="SAM" id="MobiDB-lite"/>
    </source>
</evidence>
<dbReference type="InterPro" id="IPR043504">
    <property type="entry name" value="Peptidase_S1_PA_chymotrypsin"/>
</dbReference>
<evidence type="ECO:0000256" key="1">
    <source>
        <dbReference type="ARBA" id="ARBA00022729"/>
    </source>
</evidence>
<dbReference type="Proteomes" id="UP001501599">
    <property type="component" value="Unassembled WGS sequence"/>
</dbReference>
<comment type="caution">
    <text evidence="3">The sequence shown here is derived from an EMBL/GenBank/DDBJ whole genome shotgun (WGS) entry which is preliminary data.</text>
</comment>
<feature type="compositionally biased region" description="Pro residues" evidence="2">
    <location>
        <begin position="44"/>
        <end position="54"/>
    </location>
</feature>
<dbReference type="InterPro" id="IPR050966">
    <property type="entry name" value="Glutamyl_endopeptidase"/>
</dbReference>
<dbReference type="InterPro" id="IPR009003">
    <property type="entry name" value="Peptidase_S1_PA"/>
</dbReference>
<evidence type="ECO:0000313" key="3">
    <source>
        <dbReference type="EMBL" id="GAA2174228.1"/>
    </source>
</evidence>
<evidence type="ECO:0008006" key="5">
    <source>
        <dbReference type="Google" id="ProtNLM"/>
    </source>
</evidence>
<reference evidence="4" key="1">
    <citation type="journal article" date="2019" name="Int. J. Syst. Evol. Microbiol.">
        <title>The Global Catalogue of Microorganisms (GCM) 10K type strain sequencing project: providing services to taxonomists for standard genome sequencing and annotation.</title>
        <authorList>
            <consortium name="The Broad Institute Genomics Platform"/>
            <consortium name="The Broad Institute Genome Sequencing Center for Infectious Disease"/>
            <person name="Wu L."/>
            <person name="Ma J."/>
        </authorList>
    </citation>
    <scope>NUCLEOTIDE SEQUENCE [LARGE SCALE GENOMIC DNA]</scope>
    <source>
        <strain evidence="4">JCM 16026</strain>
    </source>
</reference>
<proteinExistence type="predicted"/>
<dbReference type="SUPFAM" id="SSF50494">
    <property type="entry name" value="Trypsin-like serine proteases"/>
    <property type="match status" value="1"/>
</dbReference>
<protein>
    <recommendedName>
        <fullName evidence="5">Peptidase S1 domain-containing protein</fullName>
    </recommendedName>
</protein>
<evidence type="ECO:0000313" key="4">
    <source>
        <dbReference type="Proteomes" id="UP001501599"/>
    </source>
</evidence>
<organism evidence="3 4">
    <name type="scientific">Agrococcus versicolor</name>
    <dbReference type="NCBI Taxonomy" id="501482"/>
    <lineage>
        <taxon>Bacteria</taxon>
        <taxon>Bacillati</taxon>
        <taxon>Actinomycetota</taxon>
        <taxon>Actinomycetes</taxon>
        <taxon>Micrococcales</taxon>
        <taxon>Microbacteriaceae</taxon>
        <taxon>Agrococcus</taxon>
    </lineage>
</organism>
<dbReference type="Gene3D" id="2.40.10.10">
    <property type="entry name" value="Trypsin-like serine proteases"/>
    <property type="match status" value="2"/>
</dbReference>
<dbReference type="EMBL" id="BAAAQT010000006">
    <property type="protein sequence ID" value="GAA2174228.1"/>
    <property type="molecule type" value="Genomic_DNA"/>
</dbReference>
<feature type="compositionally biased region" description="Low complexity" evidence="2">
    <location>
        <begin position="55"/>
        <end position="64"/>
    </location>
</feature>
<feature type="region of interest" description="Disordered" evidence="2">
    <location>
        <begin position="44"/>
        <end position="88"/>
    </location>
</feature>
<keyword evidence="4" id="KW-1185">Reference proteome</keyword>
<feature type="compositionally biased region" description="Acidic residues" evidence="2">
    <location>
        <begin position="76"/>
        <end position="88"/>
    </location>
</feature>
<gene>
    <name evidence="3" type="ORF">GCM10009846_19360</name>
</gene>
<sequence>MLSSVSDGSPMANARRSRAAAVAILAAVTLTGCIILPPPLAPAPLPTQPAPQPQPTQSAEPTETLDPSDRVQPDEPVSETDPTADDVGEYYAGEAPITSDGYSPDAATDVVLQPTRGTPLLQAPAGLPDSAAGDEYLPDVAPSLTGDLIHSTVGRLEMTDDEGGEYTCSGTVVNSGTQNVVITAAHCVFSDDTRSEMARITFTPAYDDGDAPFGVWEAEDWWYPEQYITANDRWLDGVDDNGWMGFDFGYLRLAPNDQGQEIEDVVGGQGVSFMAETNGIVLAGYPADPAPFDGEVQRLCSDSTVTYGVGGDPNLGVDCTMGGGASGSGWVSNVDPATGAGLIVAVYSNGGTDDAYGPPLGITAYDGLLAIEG</sequence>
<keyword evidence="1" id="KW-0732">Signal</keyword>
<accession>A0ABP5MM27</accession>